<sequence>MGDLFPERLETDRLELDALTAETIDPLTLYEIASHHEPAIDEITRYLTWNPHQTPKDSLEFIETVTADREDGEGAAYLIRPAEGEAGAGEIAGGAALDVDWERRRGTLGVWLRKRFWGRSYSGERAAALFELAFERLDLEVVGVTCHVDNEQSRRAIEKYVEAHGGTYEGLFRNELVYGDEPADVRRYSVTREEYEAATDGE</sequence>
<keyword evidence="2" id="KW-0808">Transferase</keyword>
<evidence type="ECO:0000313" key="2">
    <source>
        <dbReference type="EMBL" id="SFS01398.1"/>
    </source>
</evidence>
<reference evidence="2 3" key="1">
    <citation type="submission" date="2016-10" db="EMBL/GenBank/DDBJ databases">
        <authorList>
            <person name="de Groot N.N."/>
        </authorList>
    </citation>
    <scope>NUCLEOTIDE SEQUENCE [LARGE SCALE GENOMIC DNA]</scope>
    <source>
        <strain evidence="2 3">CGMCC 1.10457</strain>
    </source>
</reference>
<keyword evidence="3" id="KW-1185">Reference proteome</keyword>
<feature type="domain" description="N-acetyltransferase" evidence="1">
    <location>
        <begin position="22"/>
        <end position="184"/>
    </location>
</feature>
<dbReference type="Pfam" id="PF13302">
    <property type="entry name" value="Acetyltransf_3"/>
    <property type="match status" value="1"/>
</dbReference>
<dbReference type="AlphaFoldDB" id="A0A1I6LDQ5"/>
<proteinExistence type="predicted"/>
<dbReference type="InterPro" id="IPR051908">
    <property type="entry name" value="Ribosomal_N-acetyltransferase"/>
</dbReference>
<dbReference type="Proteomes" id="UP000199062">
    <property type="component" value="Unassembled WGS sequence"/>
</dbReference>
<dbReference type="STRING" id="767519.SAMN05216559_2492"/>
<accession>A0A1I6LDQ5</accession>
<dbReference type="GO" id="GO:0005737">
    <property type="term" value="C:cytoplasm"/>
    <property type="evidence" value="ECO:0007669"/>
    <property type="project" value="TreeGrafter"/>
</dbReference>
<name>A0A1I6LDQ5_9EURY</name>
<dbReference type="GO" id="GO:1990189">
    <property type="term" value="F:protein N-terminal-serine acetyltransferase activity"/>
    <property type="evidence" value="ECO:0007669"/>
    <property type="project" value="TreeGrafter"/>
</dbReference>
<dbReference type="RefSeq" id="WP_089816825.1">
    <property type="nucleotide sequence ID" value="NZ_FOZK01000002.1"/>
</dbReference>
<evidence type="ECO:0000313" key="3">
    <source>
        <dbReference type="Proteomes" id="UP000199062"/>
    </source>
</evidence>
<evidence type="ECO:0000259" key="1">
    <source>
        <dbReference type="PROSITE" id="PS51186"/>
    </source>
</evidence>
<protein>
    <submittedName>
        <fullName evidence="2">Protein N-acetyltransferase, RimJ/RimL family</fullName>
    </submittedName>
</protein>
<dbReference type="InterPro" id="IPR000182">
    <property type="entry name" value="GNAT_dom"/>
</dbReference>
<gene>
    <name evidence="2" type="ORF">SAMN05216559_2492</name>
</gene>
<dbReference type="Gene3D" id="3.40.630.30">
    <property type="match status" value="1"/>
</dbReference>
<dbReference type="GO" id="GO:0008999">
    <property type="term" value="F:protein-N-terminal-alanine acetyltransferase activity"/>
    <property type="evidence" value="ECO:0007669"/>
    <property type="project" value="TreeGrafter"/>
</dbReference>
<dbReference type="PANTHER" id="PTHR43441">
    <property type="entry name" value="RIBOSOMAL-PROTEIN-SERINE ACETYLTRANSFERASE"/>
    <property type="match status" value="1"/>
</dbReference>
<dbReference type="EMBL" id="FOZK01000002">
    <property type="protein sequence ID" value="SFS01398.1"/>
    <property type="molecule type" value="Genomic_DNA"/>
</dbReference>
<dbReference type="InterPro" id="IPR016181">
    <property type="entry name" value="Acyl_CoA_acyltransferase"/>
</dbReference>
<dbReference type="OrthoDB" id="120213at2157"/>
<dbReference type="PANTHER" id="PTHR43441:SF11">
    <property type="entry name" value="RIBOSOMAL-PROTEIN-SERINE ACETYLTRANSFERASE"/>
    <property type="match status" value="1"/>
</dbReference>
<dbReference type="SUPFAM" id="SSF55729">
    <property type="entry name" value="Acyl-CoA N-acyltransferases (Nat)"/>
    <property type="match status" value="1"/>
</dbReference>
<organism evidence="2 3">
    <name type="scientific">Halomicrobium zhouii</name>
    <dbReference type="NCBI Taxonomy" id="767519"/>
    <lineage>
        <taxon>Archaea</taxon>
        <taxon>Methanobacteriati</taxon>
        <taxon>Methanobacteriota</taxon>
        <taxon>Stenosarchaea group</taxon>
        <taxon>Halobacteria</taxon>
        <taxon>Halobacteriales</taxon>
        <taxon>Haloarculaceae</taxon>
        <taxon>Halomicrobium</taxon>
    </lineage>
</organism>
<dbReference type="PROSITE" id="PS51186">
    <property type="entry name" value="GNAT"/>
    <property type="match status" value="1"/>
</dbReference>